<accession>A0A2W1L897</accession>
<dbReference type="AlphaFoldDB" id="A0A2W1L897"/>
<feature type="transmembrane region" description="Helical" evidence="1">
    <location>
        <begin position="12"/>
        <end position="30"/>
    </location>
</feature>
<reference evidence="2 3" key="1">
    <citation type="submission" date="2018-06" db="EMBL/GenBank/DDBJ databases">
        <title>Paenibacillus imtechensis sp. nov.</title>
        <authorList>
            <person name="Pinnaka A.K."/>
            <person name="Singh H."/>
            <person name="Kaur M."/>
        </authorList>
    </citation>
    <scope>NUCLEOTIDE SEQUENCE [LARGE SCALE GENOMIC DNA]</scope>
    <source>
        <strain evidence="2 3">SMB1</strain>
    </source>
</reference>
<evidence type="ECO:0000313" key="3">
    <source>
        <dbReference type="Proteomes" id="UP000249522"/>
    </source>
</evidence>
<protein>
    <submittedName>
        <fullName evidence="2">Uncharacterized protein</fullName>
    </submittedName>
</protein>
<gene>
    <name evidence="2" type="ORF">DNH61_15545</name>
</gene>
<sequence length="91" mass="10902">MVNKNAWRPWWPFLILNLVIGAIIFSLYLYKSSHDDYMFAELIYYYLFSKVLLFICLVTGIMTAVKVRRYLFILFFAAFYVGIVYFIDVKT</sequence>
<feature type="transmembrane region" description="Helical" evidence="1">
    <location>
        <begin position="42"/>
        <end position="64"/>
    </location>
</feature>
<keyword evidence="1" id="KW-1133">Transmembrane helix</keyword>
<proteinExistence type="predicted"/>
<evidence type="ECO:0000256" key="1">
    <source>
        <dbReference type="SAM" id="Phobius"/>
    </source>
</evidence>
<keyword evidence="1" id="KW-0812">Transmembrane</keyword>
<feature type="transmembrane region" description="Helical" evidence="1">
    <location>
        <begin position="70"/>
        <end position="87"/>
    </location>
</feature>
<keyword evidence="1" id="KW-0472">Membrane</keyword>
<name>A0A2W1L897_9BACL</name>
<evidence type="ECO:0000313" key="2">
    <source>
        <dbReference type="EMBL" id="PZD95049.1"/>
    </source>
</evidence>
<organism evidence="2 3">
    <name type="scientific">Paenibacillus sambharensis</name>
    <dbReference type="NCBI Taxonomy" id="1803190"/>
    <lineage>
        <taxon>Bacteria</taxon>
        <taxon>Bacillati</taxon>
        <taxon>Bacillota</taxon>
        <taxon>Bacilli</taxon>
        <taxon>Bacillales</taxon>
        <taxon>Paenibacillaceae</taxon>
        <taxon>Paenibacillus</taxon>
    </lineage>
</organism>
<dbReference type="Proteomes" id="UP000249522">
    <property type="component" value="Unassembled WGS sequence"/>
</dbReference>
<comment type="caution">
    <text evidence="2">The sequence shown here is derived from an EMBL/GenBank/DDBJ whole genome shotgun (WGS) entry which is preliminary data.</text>
</comment>
<dbReference type="EMBL" id="QKRB01000046">
    <property type="protein sequence ID" value="PZD95049.1"/>
    <property type="molecule type" value="Genomic_DNA"/>
</dbReference>
<keyword evidence="3" id="KW-1185">Reference proteome</keyword>